<comment type="caution">
    <text evidence="7">The sequence shown here is derived from an EMBL/GenBank/DDBJ whole genome shotgun (WGS) entry which is preliminary data.</text>
</comment>
<dbReference type="RefSeq" id="WP_042982014.1">
    <property type="nucleotide sequence ID" value="NZ_JMQC01000008.1"/>
</dbReference>
<keyword evidence="3 7" id="KW-0560">Oxidoreductase</keyword>
<keyword evidence="10" id="KW-1185">Reference proteome</keyword>
<evidence type="ECO:0000256" key="2">
    <source>
        <dbReference type="ARBA" id="ARBA00022977"/>
    </source>
</evidence>
<feature type="domain" description="FAD dependent oxidoreductase" evidence="6">
    <location>
        <begin position="6"/>
        <end position="351"/>
    </location>
</feature>
<evidence type="ECO:0000259" key="6">
    <source>
        <dbReference type="Pfam" id="PF01266"/>
    </source>
</evidence>
<reference evidence="8 10" key="2">
    <citation type="submission" date="2018-08" db="EMBL/GenBank/DDBJ databases">
        <title>Bacillus clarus sp. nov. strain PS00077A.</title>
        <authorList>
            <person name="Mendez Acevedo M."/>
            <person name="Carroll L."/>
            <person name="Mukherjee M."/>
            <person name="Wiedmann M."/>
            <person name="Kovac J."/>
        </authorList>
    </citation>
    <scope>NUCLEOTIDE SEQUENCE [LARGE SCALE GENOMIC DNA]</scope>
    <source>
        <strain evidence="8 10">PS00077A</strain>
    </source>
</reference>
<dbReference type="InterPro" id="IPR036188">
    <property type="entry name" value="FAD/NAD-bd_sf"/>
</dbReference>
<proteinExistence type="predicted"/>
<dbReference type="Proteomes" id="UP000264294">
    <property type="component" value="Unassembled WGS sequence"/>
</dbReference>
<dbReference type="EC" id="1.4.3.19" evidence="5"/>
<dbReference type="SUPFAM" id="SSF51905">
    <property type="entry name" value="FAD/NAD(P)-binding domain"/>
    <property type="match status" value="1"/>
</dbReference>
<name>A0A090Z5N2_9BACI</name>
<dbReference type="PANTHER" id="PTHR13847:SF289">
    <property type="entry name" value="GLYCINE OXIDASE"/>
    <property type="match status" value="1"/>
</dbReference>
<dbReference type="GO" id="GO:0050660">
    <property type="term" value="F:flavin adenine dinucleotide binding"/>
    <property type="evidence" value="ECO:0007669"/>
    <property type="project" value="InterPro"/>
</dbReference>
<dbReference type="GO" id="GO:0009228">
    <property type="term" value="P:thiamine biosynthetic process"/>
    <property type="evidence" value="ECO:0007669"/>
    <property type="project" value="UniProtKB-KW"/>
</dbReference>
<dbReference type="AlphaFoldDB" id="A0A090Z5N2"/>
<dbReference type="EMBL" id="QVOD01000004">
    <property type="protein sequence ID" value="RFT68003.1"/>
    <property type="molecule type" value="Genomic_DNA"/>
</dbReference>
<dbReference type="PANTHER" id="PTHR13847">
    <property type="entry name" value="SARCOSINE DEHYDROGENASE-RELATED"/>
    <property type="match status" value="1"/>
</dbReference>
<dbReference type="Pfam" id="PF01266">
    <property type="entry name" value="DAO"/>
    <property type="match status" value="1"/>
</dbReference>
<dbReference type="EMBL" id="JMQC01000008">
    <property type="protein sequence ID" value="KFM99685.1"/>
    <property type="molecule type" value="Genomic_DNA"/>
</dbReference>
<evidence type="ECO:0000256" key="3">
    <source>
        <dbReference type="ARBA" id="ARBA00023002"/>
    </source>
</evidence>
<dbReference type="GO" id="GO:0043799">
    <property type="term" value="F:glycine oxidase activity"/>
    <property type="evidence" value="ECO:0007669"/>
    <property type="project" value="UniProtKB-EC"/>
</dbReference>
<keyword evidence="2" id="KW-0784">Thiamine biosynthesis</keyword>
<dbReference type="GO" id="GO:0009229">
    <property type="term" value="P:thiamine diphosphate biosynthetic process"/>
    <property type="evidence" value="ECO:0007669"/>
    <property type="project" value="UniProtKB-UniPathway"/>
</dbReference>
<evidence type="ECO:0000256" key="1">
    <source>
        <dbReference type="ARBA" id="ARBA00004948"/>
    </source>
</evidence>
<dbReference type="NCBIfam" id="TIGR02352">
    <property type="entry name" value="thiamin_ThiO"/>
    <property type="match status" value="1"/>
</dbReference>
<gene>
    <name evidence="7" type="primary">thiO</name>
    <name evidence="8" type="ORF">D0U04_05990</name>
    <name evidence="7" type="ORF">DJ93_3263</name>
</gene>
<evidence type="ECO:0000313" key="8">
    <source>
        <dbReference type="EMBL" id="RFT68003.1"/>
    </source>
</evidence>
<dbReference type="SUPFAM" id="SSF54373">
    <property type="entry name" value="FAD-linked reductases, C-terminal domain"/>
    <property type="match status" value="1"/>
</dbReference>
<dbReference type="STRING" id="1405.B7492_04125"/>
<comment type="pathway">
    <text evidence="1">Cofactor biosynthesis; thiamine diphosphate biosynthesis.</text>
</comment>
<dbReference type="Proteomes" id="UP000029389">
    <property type="component" value="Unassembled WGS sequence"/>
</dbReference>
<evidence type="ECO:0000313" key="10">
    <source>
        <dbReference type="Proteomes" id="UP000264294"/>
    </source>
</evidence>
<comment type="catalytic activity">
    <reaction evidence="4">
        <text>glycine + O2 + H2O = glyoxylate + H2O2 + NH4(+)</text>
        <dbReference type="Rhea" id="RHEA:11532"/>
        <dbReference type="ChEBI" id="CHEBI:15377"/>
        <dbReference type="ChEBI" id="CHEBI:15379"/>
        <dbReference type="ChEBI" id="CHEBI:16240"/>
        <dbReference type="ChEBI" id="CHEBI:28938"/>
        <dbReference type="ChEBI" id="CHEBI:36655"/>
        <dbReference type="ChEBI" id="CHEBI:57305"/>
        <dbReference type="EC" id="1.4.3.19"/>
    </reaction>
</comment>
<accession>A0A090Z5N2</accession>
<reference evidence="7 9" key="1">
    <citation type="submission" date="2014-04" db="EMBL/GenBank/DDBJ databases">
        <authorList>
            <person name="Bishop-Lilly K.A."/>
            <person name="Broomall S.M."/>
            <person name="Chain P.S."/>
            <person name="Chertkov O."/>
            <person name="Coyne S.R."/>
            <person name="Daligault H.E."/>
            <person name="Davenport K.W."/>
            <person name="Erkkila T."/>
            <person name="Frey K.G."/>
            <person name="Gibbons H.S."/>
            <person name="Gu W."/>
            <person name="Jaissle J."/>
            <person name="Johnson S.L."/>
            <person name="Koroleva G.I."/>
            <person name="Ladner J.T."/>
            <person name="Lo C.-C."/>
            <person name="Minogue T.D."/>
            <person name="Munk C."/>
            <person name="Palacios G.F."/>
            <person name="Redden C.L."/>
            <person name="Rosenzweig C.N."/>
            <person name="Scholz M.B."/>
            <person name="Teshima H."/>
            <person name="Xu Y."/>
        </authorList>
    </citation>
    <scope>NUCLEOTIDE SEQUENCE [LARGE SCALE GENOMIC DNA]</scope>
    <source>
        <strain evidence="7 9">BHP</strain>
    </source>
</reference>
<organism evidence="7 9">
    <name type="scientific">Bacillus clarus</name>
    <dbReference type="NCBI Taxonomy" id="2338372"/>
    <lineage>
        <taxon>Bacteria</taxon>
        <taxon>Bacillati</taxon>
        <taxon>Bacillota</taxon>
        <taxon>Bacilli</taxon>
        <taxon>Bacillales</taxon>
        <taxon>Bacillaceae</taxon>
        <taxon>Bacillus</taxon>
        <taxon>Bacillus cereus group</taxon>
    </lineage>
</organism>
<dbReference type="PATRIC" id="fig|1405.8.peg.3348"/>
<protein>
    <recommendedName>
        <fullName evidence="5">glycine oxidase</fullName>
        <ecNumber evidence="5">1.4.3.19</ecNumber>
    </recommendedName>
</protein>
<dbReference type="InterPro" id="IPR006076">
    <property type="entry name" value="FAD-dep_OxRdtase"/>
</dbReference>
<dbReference type="Gene3D" id="3.30.9.10">
    <property type="entry name" value="D-Amino Acid Oxidase, subunit A, domain 2"/>
    <property type="match status" value="1"/>
</dbReference>
<evidence type="ECO:0000313" key="9">
    <source>
        <dbReference type="Proteomes" id="UP000029389"/>
    </source>
</evidence>
<dbReference type="GO" id="GO:0005737">
    <property type="term" value="C:cytoplasm"/>
    <property type="evidence" value="ECO:0007669"/>
    <property type="project" value="TreeGrafter"/>
</dbReference>
<dbReference type="InterPro" id="IPR012727">
    <property type="entry name" value="Gly_oxidase_ThiO"/>
</dbReference>
<dbReference type="UniPathway" id="UPA00060"/>
<evidence type="ECO:0000313" key="7">
    <source>
        <dbReference type="EMBL" id="KFM99685.1"/>
    </source>
</evidence>
<evidence type="ECO:0000256" key="5">
    <source>
        <dbReference type="ARBA" id="ARBA00050018"/>
    </source>
</evidence>
<evidence type="ECO:0000256" key="4">
    <source>
        <dbReference type="ARBA" id="ARBA00049872"/>
    </source>
</evidence>
<dbReference type="Gene3D" id="3.50.50.60">
    <property type="entry name" value="FAD/NAD(P)-binding domain"/>
    <property type="match status" value="1"/>
</dbReference>
<sequence>MCKKYDVAIVGGGVIGSSVAHFLAERGYKVAIVEKQRIASEASKAAAGLLGVQAEWDEYDPLFELARESRAIFPQLAEVLREKTGIDIGYEEKGIYRIAQNESEKERILHIMNWQQKTGENSYFLTGDRLREKEPFLSDSIIGAVYYPKDGHVIAPELTKAFAHSATISGADIYEETEVFDIRIENDKVTGIVTSEGVITCEKAVIAGGSWSTKLLRHFHRDWGTYPVKGEVVAVRSWKPLLKAPIFQERFYIAPKRGGRYVIGATMKPHTFNKTVQPESITSILERAYTILPALKEAEWESTWAGLRPQSNHEAPYMGEHEEIKGLYACTGHYRNGILLSPVTGQYMADLIDGKQENHLLDSLLSKSV</sequence>